<evidence type="ECO:0000256" key="4">
    <source>
        <dbReference type="ARBA" id="ARBA00022741"/>
    </source>
</evidence>
<dbReference type="AlphaFoldDB" id="A0A2A6BP63"/>
<comment type="catalytic activity">
    <reaction evidence="8">
        <text>L-seryl-[protein] + ATP = O-phospho-L-seryl-[protein] + ADP + H(+)</text>
        <dbReference type="Rhea" id="RHEA:17989"/>
        <dbReference type="Rhea" id="RHEA-COMP:9863"/>
        <dbReference type="Rhea" id="RHEA-COMP:11604"/>
        <dbReference type="ChEBI" id="CHEBI:15378"/>
        <dbReference type="ChEBI" id="CHEBI:29999"/>
        <dbReference type="ChEBI" id="CHEBI:30616"/>
        <dbReference type="ChEBI" id="CHEBI:83421"/>
        <dbReference type="ChEBI" id="CHEBI:456216"/>
        <dbReference type="EC" id="2.7.11.1"/>
    </reaction>
</comment>
<keyword evidence="2" id="KW-0723">Serine/threonine-protein kinase</keyword>
<dbReference type="GO" id="GO:0005524">
    <property type="term" value="F:ATP binding"/>
    <property type="evidence" value="ECO:0007669"/>
    <property type="project" value="UniProtKB-KW"/>
</dbReference>
<sequence length="300" mass="33904">MSSLFCSPMGCLFSRPDIETPTRRFKVKKLIATGGFSEVHLAEDMDRGEKFAMKKIKLVEEREMAKVKWEIDMHLKFGSHANVVPLICDARPEELEFCLFFPFYSNGSVAALQEKNRSTNSYIAQSEVLSWMEGISSALSMIHSQSFAHRDIKPHNILLTSDRKPMLTDFGSSVLMPIHIGDARESQLRRDEAAEMSSMPYRAPELFTCEIDSDVTVAVDIWSLACLFYSFCYFISPFDSVYEKGNSIALAVQSPNMIQYPTEAPYDDEVVDLIKGMFSVEVTTRPSIDSVLQKINTLVN</sequence>
<reference evidence="9" key="2">
    <citation type="submission" date="2022-06" db="UniProtKB">
        <authorList>
            <consortium name="EnsemblMetazoa"/>
        </authorList>
    </citation>
    <scope>IDENTIFICATION</scope>
    <source>
        <strain evidence="9">PS312</strain>
    </source>
</reference>
<name>A0A2A6BP63_PRIPA</name>
<dbReference type="PROSITE" id="PS00108">
    <property type="entry name" value="PROTEIN_KINASE_ST"/>
    <property type="match status" value="1"/>
</dbReference>
<keyword evidence="3" id="KW-0808">Transferase</keyword>
<reference evidence="10" key="1">
    <citation type="journal article" date="2008" name="Nat. Genet.">
        <title>The Pristionchus pacificus genome provides a unique perspective on nematode lifestyle and parasitism.</title>
        <authorList>
            <person name="Dieterich C."/>
            <person name="Clifton S.W."/>
            <person name="Schuster L.N."/>
            <person name="Chinwalla A."/>
            <person name="Delehaunty K."/>
            <person name="Dinkelacker I."/>
            <person name="Fulton L."/>
            <person name="Fulton R."/>
            <person name="Godfrey J."/>
            <person name="Minx P."/>
            <person name="Mitreva M."/>
            <person name="Roeseler W."/>
            <person name="Tian H."/>
            <person name="Witte H."/>
            <person name="Yang S.P."/>
            <person name="Wilson R.K."/>
            <person name="Sommer R.J."/>
        </authorList>
    </citation>
    <scope>NUCLEOTIDE SEQUENCE [LARGE SCALE GENOMIC DNA]</scope>
    <source>
        <strain evidence="10">PS312</strain>
    </source>
</reference>
<gene>
    <name evidence="9" type="primary">WBGene00092120</name>
</gene>
<dbReference type="GO" id="GO:0005794">
    <property type="term" value="C:Golgi apparatus"/>
    <property type="evidence" value="ECO:0000318"/>
    <property type="project" value="GO_Central"/>
</dbReference>
<keyword evidence="5" id="KW-0418">Kinase</keyword>
<keyword evidence="4" id="KW-0547">Nucleotide-binding</keyword>
<dbReference type="Proteomes" id="UP000005239">
    <property type="component" value="Unassembled WGS sequence"/>
</dbReference>
<dbReference type="InterPro" id="IPR000719">
    <property type="entry name" value="Prot_kinase_dom"/>
</dbReference>
<dbReference type="Gene3D" id="1.10.510.10">
    <property type="entry name" value="Transferase(Phosphotransferase) domain 1"/>
    <property type="match status" value="1"/>
</dbReference>
<dbReference type="PANTHER" id="PTHR45998:SF2">
    <property type="entry name" value="SERINE_THREONINE-PROTEIN KINASE 16"/>
    <property type="match status" value="1"/>
</dbReference>
<dbReference type="SMART" id="SM00220">
    <property type="entry name" value="S_TKc"/>
    <property type="match status" value="1"/>
</dbReference>
<keyword evidence="6" id="KW-0067">ATP-binding</keyword>
<dbReference type="InterPro" id="IPR052239">
    <property type="entry name" value="Ser/Thr-specific_kinases"/>
</dbReference>
<dbReference type="OrthoDB" id="248923at2759"/>
<dbReference type="EnsemblMetazoa" id="PPA02566.1">
    <property type="protein sequence ID" value="PPA02566.1"/>
    <property type="gene ID" value="WBGene00092120"/>
</dbReference>
<dbReference type="GO" id="GO:0005737">
    <property type="term" value="C:cytoplasm"/>
    <property type="evidence" value="ECO:0000318"/>
    <property type="project" value="GO_Central"/>
</dbReference>
<dbReference type="InterPro" id="IPR011009">
    <property type="entry name" value="Kinase-like_dom_sf"/>
</dbReference>
<protein>
    <recommendedName>
        <fullName evidence="1">non-specific serine/threonine protein kinase</fullName>
        <ecNumber evidence="1">2.7.11.1</ecNumber>
    </recommendedName>
</protein>
<evidence type="ECO:0000256" key="7">
    <source>
        <dbReference type="ARBA" id="ARBA00047899"/>
    </source>
</evidence>
<dbReference type="PROSITE" id="PS50011">
    <property type="entry name" value="PROTEIN_KINASE_DOM"/>
    <property type="match status" value="1"/>
</dbReference>
<evidence type="ECO:0000313" key="9">
    <source>
        <dbReference type="EnsemblMetazoa" id="PPA02566.1"/>
    </source>
</evidence>
<accession>A0A8R1Y5T4</accession>
<comment type="catalytic activity">
    <reaction evidence="7">
        <text>L-threonyl-[protein] + ATP = O-phospho-L-threonyl-[protein] + ADP + H(+)</text>
        <dbReference type="Rhea" id="RHEA:46608"/>
        <dbReference type="Rhea" id="RHEA-COMP:11060"/>
        <dbReference type="Rhea" id="RHEA-COMP:11605"/>
        <dbReference type="ChEBI" id="CHEBI:15378"/>
        <dbReference type="ChEBI" id="CHEBI:30013"/>
        <dbReference type="ChEBI" id="CHEBI:30616"/>
        <dbReference type="ChEBI" id="CHEBI:61977"/>
        <dbReference type="ChEBI" id="CHEBI:456216"/>
        <dbReference type="EC" id="2.7.11.1"/>
    </reaction>
</comment>
<evidence type="ECO:0000256" key="3">
    <source>
        <dbReference type="ARBA" id="ARBA00022679"/>
    </source>
</evidence>
<dbReference type="EC" id="2.7.11.1" evidence="1"/>
<dbReference type="SUPFAM" id="SSF56112">
    <property type="entry name" value="Protein kinase-like (PK-like)"/>
    <property type="match status" value="1"/>
</dbReference>
<dbReference type="GO" id="GO:0004674">
    <property type="term" value="F:protein serine/threonine kinase activity"/>
    <property type="evidence" value="ECO:0000318"/>
    <property type="project" value="GO_Central"/>
</dbReference>
<evidence type="ECO:0000256" key="8">
    <source>
        <dbReference type="ARBA" id="ARBA00048679"/>
    </source>
</evidence>
<evidence type="ECO:0000256" key="5">
    <source>
        <dbReference type="ARBA" id="ARBA00022777"/>
    </source>
</evidence>
<organism evidence="9 10">
    <name type="scientific">Pristionchus pacificus</name>
    <name type="common">Parasitic nematode worm</name>
    <dbReference type="NCBI Taxonomy" id="54126"/>
    <lineage>
        <taxon>Eukaryota</taxon>
        <taxon>Metazoa</taxon>
        <taxon>Ecdysozoa</taxon>
        <taxon>Nematoda</taxon>
        <taxon>Chromadorea</taxon>
        <taxon>Rhabditida</taxon>
        <taxon>Rhabditina</taxon>
        <taxon>Diplogasteromorpha</taxon>
        <taxon>Diplogasteroidea</taxon>
        <taxon>Neodiplogasteridae</taxon>
        <taxon>Pristionchus</taxon>
    </lineage>
</organism>
<evidence type="ECO:0000256" key="2">
    <source>
        <dbReference type="ARBA" id="ARBA00022527"/>
    </source>
</evidence>
<accession>A0A2A6BP63</accession>
<keyword evidence="10" id="KW-1185">Reference proteome</keyword>
<evidence type="ECO:0000313" key="10">
    <source>
        <dbReference type="Proteomes" id="UP000005239"/>
    </source>
</evidence>
<evidence type="ECO:0000256" key="1">
    <source>
        <dbReference type="ARBA" id="ARBA00012513"/>
    </source>
</evidence>
<proteinExistence type="predicted"/>
<evidence type="ECO:0000256" key="6">
    <source>
        <dbReference type="ARBA" id="ARBA00022840"/>
    </source>
</evidence>
<dbReference type="InterPro" id="IPR008271">
    <property type="entry name" value="Ser/Thr_kinase_AS"/>
</dbReference>
<dbReference type="Pfam" id="PF00069">
    <property type="entry name" value="Pkinase"/>
    <property type="match status" value="1"/>
</dbReference>
<dbReference type="PANTHER" id="PTHR45998">
    <property type="entry name" value="SERINE/THREONINE-PROTEIN KINASE 16"/>
    <property type="match status" value="1"/>
</dbReference>